<dbReference type="Proteomes" id="UP000095229">
    <property type="component" value="Unassembled WGS sequence"/>
</dbReference>
<proteinExistence type="predicted"/>
<dbReference type="GO" id="GO:0006355">
    <property type="term" value="P:regulation of DNA-templated transcription"/>
    <property type="evidence" value="ECO:0007669"/>
    <property type="project" value="InterPro"/>
</dbReference>
<reference evidence="3 4" key="1">
    <citation type="submission" date="2016-02" db="EMBL/GenBank/DDBJ databases">
        <title>Secondary metabolites in Legionella.</title>
        <authorList>
            <person name="Tobias N.J."/>
            <person name="Bode H.B."/>
        </authorList>
    </citation>
    <scope>NUCLEOTIDE SEQUENCE [LARGE SCALE GENOMIC DNA]</scope>
    <source>
        <strain evidence="3 4">DSM 19216</strain>
    </source>
</reference>
<dbReference type="InterPro" id="IPR036388">
    <property type="entry name" value="WH-like_DNA-bd_sf"/>
</dbReference>
<keyword evidence="1" id="KW-0812">Transmembrane</keyword>
<evidence type="ECO:0000313" key="4">
    <source>
        <dbReference type="Proteomes" id="UP000095229"/>
    </source>
</evidence>
<name>A0A1E5JSU0_9GAMM</name>
<dbReference type="InterPro" id="IPR000792">
    <property type="entry name" value="Tscrpt_reg_LuxR_C"/>
</dbReference>
<evidence type="ECO:0000259" key="2">
    <source>
        <dbReference type="SMART" id="SM00421"/>
    </source>
</evidence>
<comment type="caution">
    <text evidence="3">The sequence shown here is derived from an EMBL/GenBank/DDBJ whole genome shotgun (WGS) entry which is preliminary data.</text>
</comment>
<dbReference type="PRINTS" id="PR00038">
    <property type="entry name" value="HTHLUXR"/>
</dbReference>
<dbReference type="InterPro" id="IPR016032">
    <property type="entry name" value="Sig_transdc_resp-reg_C-effctor"/>
</dbReference>
<dbReference type="AlphaFoldDB" id="A0A1E5JSU0"/>
<evidence type="ECO:0000256" key="1">
    <source>
        <dbReference type="SAM" id="Phobius"/>
    </source>
</evidence>
<sequence length="296" mass="34757">MCFKLDVVMKVFNNMKMYTSYLEGLYQHIFASTPIATWGYFYYDLNGRCLQLMSDKWLLDVFFKNDLFATQIFTNITTTQDTLYASDVMNDELLPYSIKEVLIDHKYAYFFDIVHKENNYTEIYTFASITDSQRSNNFTLNNVDILKAISQDLATRCRRLLTKDNTLILPKDLVIEMNSLAELHGSRNSLNLKEFILKQKETKLQEMVNDTVFDFNSLPFNFMSAKQLTLKEKEIIYLYYHGFKIQRIADILEISKRTVDKHFENIKKKLVCESTGQIIPALLRSNISINQFIQKS</sequence>
<dbReference type="Pfam" id="PF00196">
    <property type="entry name" value="GerE"/>
    <property type="match status" value="1"/>
</dbReference>
<dbReference type="EMBL" id="LSOG01000048">
    <property type="protein sequence ID" value="OEH47473.1"/>
    <property type="molecule type" value="Genomic_DNA"/>
</dbReference>
<keyword evidence="1" id="KW-0472">Membrane</keyword>
<evidence type="ECO:0000313" key="3">
    <source>
        <dbReference type="EMBL" id="OEH47473.1"/>
    </source>
</evidence>
<dbReference type="PATRIC" id="fig|45071.6.peg.1240"/>
<dbReference type="Gene3D" id="1.10.10.10">
    <property type="entry name" value="Winged helix-like DNA-binding domain superfamily/Winged helix DNA-binding domain"/>
    <property type="match status" value="1"/>
</dbReference>
<gene>
    <name evidence="3" type="ORF">lpari_01536</name>
</gene>
<keyword evidence="1" id="KW-1133">Transmembrane helix</keyword>
<feature type="transmembrane region" description="Helical" evidence="1">
    <location>
        <begin position="25"/>
        <end position="43"/>
    </location>
</feature>
<protein>
    <recommendedName>
        <fullName evidence="2">HTH luxR-type domain-containing protein</fullName>
    </recommendedName>
</protein>
<feature type="domain" description="HTH luxR-type" evidence="2">
    <location>
        <begin position="225"/>
        <end position="282"/>
    </location>
</feature>
<accession>A0A1E5JSU0</accession>
<dbReference type="SMART" id="SM00421">
    <property type="entry name" value="HTH_LUXR"/>
    <property type="match status" value="1"/>
</dbReference>
<keyword evidence="4" id="KW-1185">Reference proteome</keyword>
<dbReference type="GO" id="GO:0003677">
    <property type="term" value="F:DNA binding"/>
    <property type="evidence" value="ECO:0007669"/>
    <property type="project" value="InterPro"/>
</dbReference>
<dbReference type="SUPFAM" id="SSF46894">
    <property type="entry name" value="C-terminal effector domain of the bipartite response regulators"/>
    <property type="match status" value="1"/>
</dbReference>
<organism evidence="3 4">
    <name type="scientific">Legionella parisiensis</name>
    <dbReference type="NCBI Taxonomy" id="45071"/>
    <lineage>
        <taxon>Bacteria</taxon>
        <taxon>Pseudomonadati</taxon>
        <taxon>Pseudomonadota</taxon>
        <taxon>Gammaproteobacteria</taxon>
        <taxon>Legionellales</taxon>
        <taxon>Legionellaceae</taxon>
        <taxon>Legionella</taxon>
    </lineage>
</organism>
<dbReference type="STRING" id="45071.Lpar_1147"/>